<dbReference type="Proteomes" id="UP000554235">
    <property type="component" value="Unassembled WGS sequence"/>
</dbReference>
<evidence type="ECO:0000313" key="3">
    <source>
        <dbReference type="Proteomes" id="UP000554235"/>
    </source>
</evidence>
<sequence length="252" mass="27223">MRPTTSPMATSNTLTDSPASSSHNRNLFQRTAARGCWPSVCEAKKTPVTTAQKSQMPLALPSIPSIKMPEADHQAESRQVPAAGDWLSASRLLTAKSLKRLYQRQPMCYRAHSPSLWVTGGVPADPQRGASLTGRGEAPSYSVQDEGVERRRWCGSISAPLSSEVLSTPDGPNVAQFESTRSCSVVVDSLTRPPTPPPPSTLVSSAPDETSHLRRVAVVQPDWAVHWSDRAPWRYTLDACAALGRLGLRLGS</sequence>
<dbReference type="EMBL" id="JAADYS010000633">
    <property type="protein sequence ID" value="KAF4468315.1"/>
    <property type="molecule type" value="Genomic_DNA"/>
</dbReference>
<name>A0A8H4PDB4_9HYPO</name>
<accession>A0A8H4PDB4</accession>
<dbReference type="AlphaFoldDB" id="A0A8H4PDB4"/>
<gene>
    <name evidence="2" type="ORF">FALBO_4798</name>
</gene>
<evidence type="ECO:0000313" key="2">
    <source>
        <dbReference type="EMBL" id="KAF4468315.1"/>
    </source>
</evidence>
<reference evidence="2 3" key="1">
    <citation type="submission" date="2020-01" db="EMBL/GenBank/DDBJ databases">
        <title>Identification and distribution of gene clusters putatively required for synthesis of sphingolipid metabolism inhibitors in phylogenetically diverse species of the filamentous fungus Fusarium.</title>
        <authorList>
            <person name="Kim H.-S."/>
            <person name="Busman M."/>
            <person name="Brown D.W."/>
            <person name="Divon H."/>
            <person name="Uhlig S."/>
            <person name="Proctor R.H."/>
        </authorList>
    </citation>
    <scope>NUCLEOTIDE SEQUENCE [LARGE SCALE GENOMIC DNA]</scope>
    <source>
        <strain evidence="2 3">NRRL 20459</strain>
    </source>
</reference>
<feature type="region of interest" description="Disordered" evidence="1">
    <location>
        <begin position="1"/>
        <end position="27"/>
    </location>
</feature>
<proteinExistence type="predicted"/>
<keyword evidence="3" id="KW-1185">Reference proteome</keyword>
<evidence type="ECO:0000256" key="1">
    <source>
        <dbReference type="SAM" id="MobiDB-lite"/>
    </source>
</evidence>
<organism evidence="2 3">
    <name type="scientific">Fusarium albosuccineum</name>
    <dbReference type="NCBI Taxonomy" id="1237068"/>
    <lineage>
        <taxon>Eukaryota</taxon>
        <taxon>Fungi</taxon>
        <taxon>Dikarya</taxon>
        <taxon>Ascomycota</taxon>
        <taxon>Pezizomycotina</taxon>
        <taxon>Sordariomycetes</taxon>
        <taxon>Hypocreomycetidae</taxon>
        <taxon>Hypocreales</taxon>
        <taxon>Nectriaceae</taxon>
        <taxon>Fusarium</taxon>
        <taxon>Fusarium decemcellulare species complex</taxon>
    </lineage>
</organism>
<protein>
    <submittedName>
        <fullName evidence="2">Uncharacterized protein</fullName>
    </submittedName>
</protein>
<comment type="caution">
    <text evidence="2">The sequence shown here is derived from an EMBL/GenBank/DDBJ whole genome shotgun (WGS) entry which is preliminary data.</text>
</comment>